<keyword evidence="5 7" id="KW-1133">Transmembrane helix</keyword>
<dbReference type="STRING" id="161895.CPHO_11960"/>
<dbReference type="PANTHER" id="PTHR43738">
    <property type="entry name" value="ABC TRANSPORTER, MEMBRANE PROTEIN"/>
    <property type="match status" value="1"/>
</dbReference>
<feature type="transmembrane region" description="Helical" evidence="7">
    <location>
        <begin position="245"/>
        <end position="265"/>
    </location>
</feature>
<evidence type="ECO:0000256" key="1">
    <source>
        <dbReference type="ARBA" id="ARBA00004651"/>
    </source>
</evidence>
<dbReference type="KEGG" id="cpho:CPHO_11960"/>
<keyword evidence="4 7" id="KW-0812">Transmembrane</keyword>
<dbReference type="Pfam" id="PF02687">
    <property type="entry name" value="FtsX"/>
    <property type="match status" value="1"/>
</dbReference>
<gene>
    <name evidence="9" type="ORF">CPHO_11960</name>
</gene>
<evidence type="ECO:0000256" key="7">
    <source>
        <dbReference type="SAM" id="Phobius"/>
    </source>
</evidence>
<evidence type="ECO:0000313" key="10">
    <source>
        <dbReference type="Proteomes" id="UP000185491"/>
    </source>
</evidence>
<proteinExistence type="predicted"/>
<accession>A0A1L7D5P1</accession>
<keyword evidence="2" id="KW-0813">Transport</keyword>
<evidence type="ECO:0000256" key="3">
    <source>
        <dbReference type="ARBA" id="ARBA00022475"/>
    </source>
</evidence>
<dbReference type="GO" id="GO:0005886">
    <property type="term" value="C:plasma membrane"/>
    <property type="evidence" value="ECO:0007669"/>
    <property type="project" value="UniProtKB-SubCell"/>
</dbReference>
<feature type="transmembrane region" description="Helical" evidence="7">
    <location>
        <begin position="277"/>
        <end position="298"/>
    </location>
</feature>
<sequence>MFLSMKEIAAAKARVALMSGVVAMITLLLIMLSGLTGGLGKQNTQALESLDAPGFVFADNQDPSFSTSQVTGPGALGIAQTRVGGDAAALFALAPGYASPVGKIPAEGLIASESLGFAPGDVVEFAGQPVEIVAVSPDSYYSHIPVVWGPTSLWRQAMHSDEDGTVLLADTPDALTTTEAFAALPAYKSERGSLLTMQALLYAISALVTVAFLSVWTIQRTRDLSILRALGASSRYLLKDAMSQSAFLVGIGVLAGTVAGVGLGWLASRAVPFQQDLVTVAGPALGVWVLGMLGAFLATRRVTKTNPLLALGGNA</sequence>
<dbReference type="Proteomes" id="UP000185491">
    <property type="component" value="Chromosome"/>
</dbReference>
<evidence type="ECO:0000256" key="5">
    <source>
        <dbReference type="ARBA" id="ARBA00022989"/>
    </source>
</evidence>
<evidence type="ECO:0000259" key="8">
    <source>
        <dbReference type="Pfam" id="PF02687"/>
    </source>
</evidence>
<feature type="transmembrane region" description="Helical" evidence="7">
    <location>
        <begin position="199"/>
        <end position="218"/>
    </location>
</feature>
<feature type="domain" description="ABC3 transporter permease C-terminal" evidence="8">
    <location>
        <begin position="199"/>
        <end position="307"/>
    </location>
</feature>
<dbReference type="RefSeq" id="WP_075736124.1">
    <property type="nucleotide sequence ID" value="NZ_CP009249.1"/>
</dbReference>
<keyword evidence="10" id="KW-1185">Reference proteome</keyword>
<organism evidence="9 10">
    <name type="scientific">Corynebacterium phocae</name>
    <dbReference type="NCBI Taxonomy" id="161895"/>
    <lineage>
        <taxon>Bacteria</taxon>
        <taxon>Bacillati</taxon>
        <taxon>Actinomycetota</taxon>
        <taxon>Actinomycetes</taxon>
        <taxon>Mycobacteriales</taxon>
        <taxon>Corynebacteriaceae</taxon>
        <taxon>Corynebacterium</taxon>
    </lineage>
</organism>
<dbReference type="InterPro" id="IPR051125">
    <property type="entry name" value="ABC-4/HrtB_transporter"/>
</dbReference>
<dbReference type="EMBL" id="CP009249">
    <property type="protein sequence ID" value="APT93486.1"/>
    <property type="molecule type" value="Genomic_DNA"/>
</dbReference>
<evidence type="ECO:0000256" key="6">
    <source>
        <dbReference type="ARBA" id="ARBA00023136"/>
    </source>
</evidence>
<evidence type="ECO:0000256" key="4">
    <source>
        <dbReference type="ARBA" id="ARBA00022692"/>
    </source>
</evidence>
<keyword evidence="6 7" id="KW-0472">Membrane</keyword>
<dbReference type="AlphaFoldDB" id="A0A1L7D5P1"/>
<evidence type="ECO:0000256" key="2">
    <source>
        <dbReference type="ARBA" id="ARBA00022448"/>
    </source>
</evidence>
<dbReference type="InterPro" id="IPR003838">
    <property type="entry name" value="ABC3_permease_C"/>
</dbReference>
<dbReference type="PANTHER" id="PTHR43738:SF1">
    <property type="entry name" value="HEMIN TRANSPORT SYSTEM PERMEASE PROTEIN HRTB-RELATED"/>
    <property type="match status" value="1"/>
</dbReference>
<comment type="subcellular location">
    <subcellularLocation>
        <location evidence="1">Cell membrane</location>
        <topology evidence="1">Multi-pass membrane protein</topology>
    </subcellularLocation>
</comment>
<evidence type="ECO:0000313" key="9">
    <source>
        <dbReference type="EMBL" id="APT93486.1"/>
    </source>
</evidence>
<keyword evidence="3" id="KW-1003">Cell membrane</keyword>
<protein>
    <recommendedName>
        <fullName evidence="8">ABC3 transporter permease C-terminal domain-containing protein</fullName>
    </recommendedName>
</protein>
<reference evidence="9 10" key="1">
    <citation type="submission" date="2014-08" db="EMBL/GenBank/DDBJ databases">
        <title>Complete genome sequence of Corynebacterium phocae M408/89/1(T)(=DSM 44612(T)), isolated from the common seal (Phoca vitulina).</title>
        <authorList>
            <person name="Ruckert C."/>
            <person name="Albersmeier A."/>
            <person name="Winkler A."/>
            <person name="Kalinowski J."/>
        </authorList>
    </citation>
    <scope>NUCLEOTIDE SEQUENCE [LARGE SCALE GENOMIC DNA]</scope>
    <source>
        <strain evidence="9 10">M408/89/1</strain>
    </source>
</reference>
<dbReference type="OrthoDB" id="5242186at2"/>
<name>A0A1L7D5P1_9CORY</name>